<name>A6N7V7_9HYPH</name>
<keyword evidence="1" id="KW-0614">Plasmid</keyword>
<sequence length="72" mass="8160">MLQRFDYQRYGDIFEGLDVQGPPIRPVVDPALRAAAIILNGIEMVHMMRKQQVSFAFNPDPSPSERFKIVAA</sequence>
<proteinExistence type="predicted"/>
<evidence type="ECO:0000313" key="1">
    <source>
        <dbReference type="EMBL" id="ABR12864.1"/>
    </source>
</evidence>
<protein>
    <submittedName>
        <fullName evidence="1">Orf10Fr</fullName>
    </submittedName>
</protein>
<dbReference type="EMBL" id="EF618553">
    <property type="protein sequence ID" value="ABR12864.1"/>
    <property type="molecule type" value="Genomic_DNA"/>
</dbReference>
<geneLocation type="plasmid" evidence="1">
    <name>unnamed</name>
</geneLocation>
<reference evidence="1" key="1">
    <citation type="submission" date="2007-05" db="EMBL/GenBank/DDBJ databases">
        <title>Adaptive mutation in mesorhizobia dependent on an acquired toxin-antitoxin module involved in persistence.</title>
        <authorList>
            <person name="Weaver J.E."/>
            <person name="Sullivan J.T."/>
            <person name="Ronson C.W."/>
        </authorList>
    </citation>
    <scope>NUCLEOTIDE SEQUENCE</scope>
    <source>
        <strain evidence="1">CJ1</strain>
        <plasmid evidence="1">unnamed</plasmid>
    </source>
</reference>
<organism evidence="1">
    <name type="scientific">Mesorhizobium sp. CJ1</name>
    <dbReference type="NCBI Taxonomy" id="447687"/>
    <lineage>
        <taxon>Bacteria</taxon>
        <taxon>Pseudomonadati</taxon>
        <taxon>Pseudomonadota</taxon>
        <taxon>Alphaproteobacteria</taxon>
        <taxon>Hyphomicrobiales</taxon>
        <taxon>Phyllobacteriaceae</taxon>
        <taxon>Mesorhizobium</taxon>
    </lineage>
</organism>
<dbReference type="AlphaFoldDB" id="A6N7V7"/>
<accession>A6N7V7</accession>